<dbReference type="SUPFAM" id="SSF55961">
    <property type="entry name" value="Bet v1-like"/>
    <property type="match status" value="1"/>
</dbReference>
<evidence type="ECO:0000313" key="1">
    <source>
        <dbReference type="EMBL" id="TWE16732.1"/>
    </source>
</evidence>
<keyword evidence="2" id="KW-1185">Reference proteome</keyword>
<dbReference type="RefSeq" id="WP_145789100.1">
    <property type="nucleotide sequence ID" value="NZ_BAAABR010000079.1"/>
</dbReference>
<comment type="caution">
    <text evidence="1">The sequence shown here is derived from an EMBL/GenBank/DDBJ whole genome shotgun (WGS) entry which is preliminary data.</text>
</comment>
<dbReference type="EMBL" id="VIVR01000001">
    <property type="protein sequence ID" value="TWE16732.1"/>
    <property type="molecule type" value="Genomic_DNA"/>
</dbReference>
<protein>
    <submittedName>
        <fullName evidence="1">Polyketide cyclase/dehydrase/lipid transport protein</fullName>
    </submittedName>
</protein>
<organism evidence="1 2">
    <name type="scientific">Kitasatospora atroaurantiaca</name>
    <dbReference type="NCBI Taxonomy" id="285545"/>
    <lineage>
        <taxon>Bacteria</taxon>
        <taxon>Bacillati</taxon>
        <taxon>Actinomycetota</taxon>
        <taxon>Actinomycetes</taxon>
        <taxon>Kitasatosporales</taxon>
        <taxon>Streptomycetaceae</taxon>
        <taxon>Kitasatospora</taxon>
    </lineage>
</organism>
<dbReference type="Gene3D" id="3.30.530.20">
    <property type="match status" value="1"/>
</dbReference>
<proteinExistence type="predicted"/>
<dbReference type="OrthoDB" id="5402478at2"/>
<gene>
    <name evidence="1" type="ORF">FB465_1722</name>
</gene>
<dbReference type="Pfam" id="PF10604">
    <property type="entry name" value="Polyketide_cyc2"/>
    <property type="match status" value="1"/>
</dbReference>
<dbReference type="AlphaFoldDB" id="A0A561EMD5"/>
<accession>A0A561EMD5</accession>
<evidence type="ECO:0000313" key="2">
    <source>
        <dbReference type="Proteomes" id="UP000318416"/>
    </source>
</evidence>
<name>A0A561EMD5_9ACTN</name>
<dbReference type="Proteomes" id="UP000318416">
    <property type="component" value="Unassembled WGS sequence"/>
</dbReference>
<reference evidence="1 2" key="1">
    <citation type="submission" date="2019-06" db="EMBL/GenBank/DDBJ databases">
        <title>Sequencing the genomes of 1000 actinobacteria strains.</title>
        <authorList>
            <person name="Klenk H.-P."/>
        </authorList>
    </citation>
    <scope>NUCLEOTIDE SEQUENCE [LARGE SCALE GENOMIC DNA]</scope>
    <source>
        <strain evidence="1 2">DSM 41649</strain>
    </source>
</reference>
<dbReference type="InterPro" id="IPR019587">
    <property type="entry name" value="Polyketide_cyclase/dehydratase"/>
</dbReference>
<dbReference type="InterPro" id="IPR023393">
    <property type="entry name" value="START-like_dom_sf"/>
</dbReference>
<sequence length="160" mass="18195">MPFQDSLSEASGLHHYRFRSAWHLSAPAERVYEALADLRSYPTWWPQIREVQLSDDHTAVMTIRSLLPYELTVVAHETRNDPVDGALEARLEGDLAGITRWTVTSHGDGTVTAQFVEHVETRTPLLRRLAIPAKPAFRLNHALAMRHGCKGLRHHLALYR</sequence>